<keyword evidence="1" id="KW-1133">Transmembrane helix</keyword>
<evidence type="ECO:0000259" key="2">
    <source>
        <dbReference type="Pfam" id="PF05569"/>
    </source>
</evidence>
<dbReference type="InterPro" id="IPR008756">
    <property type="entry name" value="Peptidase_M56"/>
</dbReference>
<dbReference type="Gene3D" id="2.160.20.120">
    <property type="match status" value="1"/>
</dbReference>
<evidence type="ECO:0000313" key="4">
    <source>
        <dbReference type="EMBL" id="MFC3712120.1"/>
    </source>
</evidence>
<sequence>MTTALLIELAWKSTLTLGATLLLLRLLRHRSAAERSWLAHAGLLFTLLLPLAHVAMPRWNVEAPAPVAEVLAPVTTTAGASTPDTVVATSPATIGETPVTVSIATTPEPAAAPLLPIFEWIDTALLIYGLPAALLLGITLIAVVRLFGLRHRANVLIENSWLSALARAQHRMDFKYGTALLVSSDIGSPVSWGVLRPVILLNTEALESREQAEAVIAHELAHVANLDWAKLLLARITAAVFWFNPLVWVLTKQCHQLREEAADDAVLSHDVPDLDYAELLVGVARHESGALLLAANGVAPSRGSLAQRVTRVLDTSLRRAPARFGWTAGITAGALIFAAPLAALSLGAAGGEAPGERLQMAALQPPAIPAPAAAPQPLAAPAQPVAPTAMAAAITQAVAVAVPQQLANAVDTDIDVDVDVDVDLDLDEPSHMTFRSGGKAPWKVGSVVPLPRVEALALNGGGEVILRHGARSQVRFLGGNPAAAKLNVSNDNLSISGGANGLKLELTVPSIEAISIRGGGVVVARGEFPPTRDLAIAVHGGGVVETDAIKAHEVAAAIRGGGEIRTRVEHELAASVTGGGDINYRGDPREVARAIEGGGTINRVGN</sequence>
<keyword evidence="5" id="KW-1185">Reference proteome</keyword>
<evidence type="ECO:0000256" key="1">
    <source>
        <dbReference type="SAM" id="Phobius"/>
    </source>
</evidence>
<evidence type="ECO:0000313" key="5">
    <source>
        <dbReference type="Proteomes" id="UP001595615"/>
    </source>
</evidence>
<dbReference type="PANTHER" id="PTHR34978">
    <property type="entry name" value="POSSIBLE SENSOR-TRANSDUCER PROTEIN BLAR"/>
    <property type="match status" value="1"/>
</dbReference>
<protein>
    <submittedName>
        <fullName evidence="4">M56 family metallopeptidase</fullName>
    </submittedName>
</protein>
<feature type="transmembrane region" description="Helical" evidence="1">
    <location>
        <begin position="125"/>
        <end position="147"/>
    </location>
</feature>
<dbReference type="Pfam" id="PF05569">
    <property type="entry name" value="Peptidase_M56"/>
    <property type="match status" value="1"/>
</dbReference>
<evidence type="ECO:0000259" key="3">
    <source>
        <dbReference type="Pfam" id="PF10988"/>
    </source>
</evidence>
<dbReference type="InterPro" id="IPR052173">
    <property type="entry name" value="Beta-lactam_resp_regulator"/>
</dbReference>
<accession>A0ABV7X7L7</accession>
<organism evidence="4 5">
    <name type="scientific">Sphingoaurantiacus capsulatus</name>
    <dbReference type="NCBI Taxonomy" id="1771310"/>
    <lineage>
        <taxon>Bacteria</taxon>
        <taxon>Pseudomonadati</taxon>
        <taxon>Pseudomonadota</taxon>
        <taxon>Alphaproteobacteria</taxon>
        <taxon>Sphingomonadales</taxon>
        <taxon>Sphingosinicellaceae</taxon>
        <taxon>Sphingoaurantiacus</taxon>
    </lineage>
</organism>
<dbReference type="EMBL" id="JBHRXV010000004">
    <property type="protein sequence ID" value="MFC3712120.1"/>
    <property type="molecule type" value="Genomic_DNA"/>
</dbReference>
<reference evidence="5" key="1">
    <citation type="journal article" date="2019" name="Int. J. Syst. Evol. Microbiol.">
        <title>The Global Catalogue of Microorganisms (GCM) 10K type strain sequencing project: providing services to taxonomists for standard genome sequencing and annotation.</title>
        <authorList>
            <consortium name="The Broad Institute Genomics Platform"/>
            <consortium name="The Broad Institute Genome Sequencing Center for Infectious Disease"/>
            <person name="Wu L."/>
            <person name="Ma J."/>
        </authorList>
    </citation>
    <scope>NUCLEOTIDE SEQUENCE [LARGE SCALE GENOMIC DNA]</scope>
    <source>
        <strain evidence="5">KCTC 42644</strain>
    </source>
</reference>
<feature type="domain" description="Peptidase M56" evidence="2">
    <location>
        <begin position="9"/>
        <end position="310"/>
    </location>
</feature>
<comment type="caution">
    <text evidence="4">The sequence shown here is derived from an EMBL/GenBank/DDBJ whole genome shotgun (WGS) entry which is preliminary data.</text>
</comment>
<feature type="transmembrane region" description="Helical" evidence="1">
    <location>
        <begin position="36"/>
        <end position="56"/>
    </location>
</feature>
<feature type="transmembrane region" description="Helical" evidence="1">
    <location>
        <begin position="6"/>
        <end position="24"/>
    </location>
</feature>
<gene>
    <name evidence="4" type="ORF">ACFOMD_06045</name>
</gene>
<name>A0ABV7X7L7_9SPHN</name>
<dbReference type="Pfam" id="PF10988">
    <property type="entry name" value="DUF2807"/>
    <property type="match status" value="1"/>
</dbReference>
<dbReference type="Proteomes" id="UP001595615">
    <property type="component" value="Unassembled WGS sequence"/>
</dbReference>
<keyword evidence="1" id="KW-0812">Transmembrane</keyword>
<feature type="domain" description="Putative auto-transporter adhesin head GIN" evidence="3">
    <location>
        <begin position="532"/>
        <end position="588"/>
    </location>
</feature>
<keyword evidence="1" id="KW-0472">Membrane</keyword>
<dbReference type="RefSeq" id="WP_380858389.1">
    <property type="nucleotide sequence ID" value="NZ_JBHRXV010000004.1"/>
</dbReference>
<proteinExistence type="predicted"/>
<dbReference type="PANTHER" id="PTHR34978:SF3">
    <property type="entry name" value="SLR0241 PROTEIN"/>
    <property type="match status" value="1"/>
</dbReference>
<dbReference type="InterPro" id="IPR021255">
    <property type="entry name" value="DUF2807"/>
</dbReference>
<dbReference type="CDD" id="cd07341">
    <property type="entry name" value="M56_BlaR1_MecR1_like"/>
    <property type="match status" value="1"/>
</dbReference>